<evidence type="ECO:0000313" key="8">
    <source>
        <dbReference type="Proteomes" id="UP000287701"/>
    </source>
</evidence>
<dbReference type="PANTHER" id="PTHR30238:SF0">
    <property type="entry name" value="THYLAKOID MEMBRANE PROTEIN TERC, CHLOROPLASTIC"/>
    <property type="match status" value="1"/>
</dbReference>
<evidence type="ECO:0000313" key="7">
    <source>
        <dbReference type="EMBL" id="QAR30937.1"/>
    </source>
</evidence>
<evidence type="ECO:0000256" key="5">
    <source>
        <dbReference type="ARBA" id="ARBA00023136"/>
    </source>
</evidence>
<keyword evidence="4 6" id="KW-1133">Transmembrane helix</keyword>
<feature type="transmembrane region" description="Helical" evidence="6">
    <location>
        <begin position="295"/>
        <end position="312"/>
    </location>
</feature>
<dbReference type="GO" id="GO:0016020">
    <property type="term" value="C:membrane"/>
    <property type="evidence" value="ECO:0007669"/>
    <property type="project" value="UniProtKB-SubCell"/>
</dbReference>
<reference evidence="7 8" key="1">
    <citation type="submission" date="2019-01" db="EMBL/GenBank/DDBJ databases">
        <title>Whole Genome of Ornithobacterium rhinotracheale FARPER-174b.</title>
        <authorList>
            <person name="Tataje-Lavanda L.A."/>
            <person name="Montalvan A."/>
            <person name="Montesinos R."/>
            <person name="Zimic M."/>
            <person name="Fernandez-Sanchez M."/>
            <person name="Fernandez-Diaz M."/>
        </authorList>
    </citation>
    <scope>NUCLEOTIDE SEQUENCE [LARGE SCALE GENOMIC DNA]</scope>
    <source>
        <strain evidence="7 8">FARPER-174b</strain>
    </source>
</reference>
<evidence type="ECO:0000256" key="2">
    <source>
        <dbReference type="ARBA" id="ARBA00007511"/>
    </source>
</evidence>
<dbReference type="InterPro" id="IPR005496">
    <property type="entry name" value="Integral_membrane_TerC"/>
</dbReference>
<feature type="transmembrane region" description="Helical" evidence="6">
    <location>
        <begin position="238"/>
        <end position="258"/>
    </location>
</feature>
<accession>A0A410JRY5</accession>
<protein>
    <submittedName>
        <fullName evidence="7">TerC/Alx family metal homeostasis membrane protein</fullName>
    </submittedName>
</protein>
<feature type="transmembrane region" description="Helical" evidence="6">
    <location>
        <begin position="208"/>
        <end position="232"/>
    </location>
</feature>
<feature type="transmembrane region" description="Helical" evidence="6">
    <location>
        <begin position="38"/>
        <end position="59"/>
    </location>
</feature>
<dbReference type="PANTHER" id="PTHR30238">
    <property type="entry name" value="MEMBRANE BOUND PREDICTED REDOX MODULATOR"/>
    <property type="match status" value="1"/>
</dbReference>
<evidence type="ECO:0000256" key="1">
    <source>
        <dbReference type="ARBA" id="ARBA00004141"/>
    </source>
</evidence>
<dbReference type="EMBL" id="CP035107">
    <property type="protein sequence ID" value="QAR30937.1"/>
    <property type="molecule type" value="Genomic_DNA"/>
</dbReference>
<sequence>MDFNLIVWICLFIFIAGLLAFDLLVLHKNEDISHKKTAIETLFWIAIAMGFSGVLYLIYKNDLVHNPTHLTPYRAAVKYITGYLIELSLSVDNLFVIAMIFTSYKIPLKYQHKALFWGIIGAIVFRGIMIAVGVVLFNKVSWIVYVFGVFLLFTAVKMLWEEINNNEEIEEETSALDRFMHKHLKMSQNLDGNKFFTIENGVKVATPLFGALVIIELTDLLFAVDSIPAILAISQDSLIVFCATIFATLGLRSMYFFLANMLERFKYLKYSVIVILFYIGVKMLLIHHIEIPEWFSLSVIFVSILVGIIVSLKAEKNATKV</sequence>
<organism evidence="7 8">
    <name type="scientific">Ornithobacterium rhinotracheale</name>
    <dbReference type="NCBI Taxonomy" id="28251"/>
    <lineage>
        <taxon>Bacteria</taxon>
        <taxon>Pseudomonadati</taxon>
        <taxon>Bacteroidota</taxon>
        <taxon>Flavobacteriia</taxon>
        <taxon>Flavobacteriales</taxon>
        <taxon>Weeksellaceae</taxon>
        <taxon>Ornithobacterium</taxon>
    </lineage>
</organism>
<feature type="transmembrane region" description="Helical" evidence="6">
    <location>
        <begin position="270"/>
        <end position="289"/>
    </location>
</feature>
<gene>
    <name evidence="7" type="ORF">EQP59_06105</name>
</gene>
<evidence type="ECO:0000256" key="6">
    <source>
        <dbReference type="SAM" id="Phobius"/>
    </source>
</evidence>
<feature type="transmembrane region" description="Helical" evidence="6">
    <location>
        <begin position="6"/>
        <end position="26"/>
    </location>
</feature>
<dbReference type="Proteomes" id="UP000287701">
    <property type="component" value="Chromosome"/>
</dbReference>
<dbReference type="OrthoDB" id="9783692at2"/>
<evidence type="ECO:0000256" key="3">
    <source>
        <dbReference type="ARBA" id="ARBA00022692"/>
    </source>
</evidence>
<dbReference type="RefSeq" id="WP_128501402.1">
    <property type="nucleotide sequence ID" value="NZ_CP035107.1"/>
</dbReference>
<dbReference type="AlphaFoldDB" id="A0A410JRY5"/>
<comment type="subcellular location">
    <subcellularLocation>
        <location evidence="1">Membrane</location>
        <topology evidence="1">Multi-pass membrane protein</topology>
    </subcellularLocation>
</comment>
<keyword evidence="3 6" id="KW-0812">Transmembrane</keyword>
<feature type="transmembrane region" description="Helical" evidence="6">
    <location>
        <begin position="79"/>
        <end position="102"/>
    </location>
</feature>
<comment type="similarity">
    <text evidence="2">Belongs to the TerC family.</text>
</comment>
<name>A0A410JRY5_ORNRH</name>
<dbReference type="NCBIfam" id="TIGR03718">
    <property type="entry name" value="R_switched_Alx"/>
    <property type="match status" value="1"/>
</dbReference>
<proteinExistence type="inferred from homology"/>
<dbReference type="Pfam" id="PF03741">
    <property type="entry name" value="TerC"/>
    <property type="match status" value="1"/>
</dbReference>
<evidence type="ECO:0000256" key="4">
    <source>
        <dbReference type="ARBA" id="ARBA00022989"/>
    </source>
</evidence>
<feature type="transmembrane region" description="Helical" evidence="6">
    <location>
        <begin position="142"/>
        <end position="160"/>
    </location>
</feature>
<dbReference type="InterPro" id="IPR022369">
    <property type="entry name" value="Integral_membrane_TerC_rswitch"/>
</dbReference>
<keyword evidence="5 6" id="KW-0472">Membrane</keyword>
<feature type="transmembrane region" description="Helical" evidence="6">
    <location>
        <begin position="114"/>
        <end position="136"/>
    </location>
</feature>